<dbReference type="GO" id="GO:0005525">
    <property type="term" value="F:GTP binding"/>
    <property type="evidence" value="ECO:0007669"/>
    <property type="project" value="InterPro"/>
</dbReference>
<dbReference type="InterPro" id="IPR030381">
    <property type="entry name" value="G_DYNAMIN_dom"/>
</dbReference>
<dbReference type="PANTHER" id="PTHR11216:SF31">
    <property type="entry name" value="AT21416P"/>
    <property type="match status" value="1"/>
</dbReference>
<sequence length="401" mass="45868">MLRWLAKDERRRKEIGKFANSADGMHRLYWEKLLPVEQDHDFNIHHSPFLQEHDFDCAPMVLLLGQYSTGKTTFIRHLIESDYPGQQIGPEPTTDRFVIVCHGEEVQKVQGNALVYDQSLPFTPLSAFGNGFLCRLECARLPCPILEGVTFIDTPGVLSGEKQRLKRGYDFEEVIGWFVEQSAMIILFFDAHKLDISDEFKRCINALTGSFQRVQILLNKADRMTTQQLMRVHGALMWALGKIMETPEVARVYVGSFWDEPLEAHELAGLFEREKDDLYTQIQHLPRSATVQKINDLSRRARLAKAHALLLDHLRNSMPAIFGQAQQREELLKMLPAHYLQVSSQYGVPLGDFPEAEGMRAKLGMTDFTRLPRVDKLKLEKLNSLLSNDIPALLRLVPAEE</sequence>
<comment type="subcellular location">
    <subcellularLocation>
        <location evidence="1">Endosome membrane</location>
        <topology evidence="1">Peripheral membrane protein</topology>
    </subcellularLocation>
</comment>
<dbReference type="GO" id="GO:0010008">
    <property type="term" value="C:endosome membrane"/>
    <property type="evidence" value="ECO:0007669"/>
    <property type="project" value="UniProtKB-SubCell"/>
</dbReference>
<dbReference type="Gene3D" id="1.10.268.20">
    <property type="match status" value="1"/>
</dbReference>
<dbReference type="SUPFAM" id="SSF52540">
    <property type="entry name" value="P-loop containing nucleoside triphosphate hydrolases"/>
    <property type="match status" value="1"/>
</dbReference>
<evidence type="ECO:0000256" key="1">
    <source>
        <dbReference type="ARBA" id="ARBA00004481"/>
    </source>
</evidence>
<evidence type="ECO:0000259" key="2">
    <source>
        <dbReference type="PROSITE" id="PS51718"/>
    </source>
</evidence>
<dbReference type="PROSITE" id="PS51718">
    <property type="entry name" value="G_DYNAMIN_2"/>
    <property type="match status" value="1"/>
</dbReference>
<proteinExistence type="predicted"/>
<evidence type="ECO:0000313" key="3">
    <source>
        <dbReference type="EMBL" id="CAD8388454.1"/>
    </source>
</evidence>
<reference evidence="3" key="1">
    <citation type="submission" date="2021-01" db="EMBL/GenBank/DDBJ databases">
        <authorList>
            <person name="Corre E."/>
            <person name="Pelletier E."/>
            <person name="Niang G."/>
            <person name="Scheremetjew M."/>
            <person name="Finn R."/>
            <person name="Kale V."/>
            <person name="Holt S."/>
            <person name="Cochrane G."/>
            <person name="Meng A."/>
            <person name="Brown T."/>
            <person name="Cohen L."/>
        </authorList>
    </citation>
    <scope>NUCLEOTIDE SEQUENCE</scope>
    <source>
        <strain evidence="3">Pbaha01</strain>
    </source>
</reference>
<dbReference type="GO" id="GO:0006897">
    <property type="term" value="P:endocytosis"/>
    <property type="evidence" value="ECO:0007669"/>
    <property type="project" value="TreeGrafter"/>
</dbReference>
<dbReference type="CDD" id="cd09913">
    <property type="entry name" value="EHD"/>
    <property type="match status" value="1"/>
</dbReference>
<dbReference type="Gene3D" id="3.40.50.300">
    <property type="entry name" value="P-loop containing nucleotide triphosphate hydrolases"/>
    <property type="match status" value="1"/>
</dbReference>
<name>A0A7S0BCJ9_9DINO</name>
<organism evidence="3">
    <name type="scientific">Pyrodinium bahamense</name>
    <dbReference type="NCBI Taxonomy" id="73915"/>
    <lineage>
        <taxon>Eukaryota</taxon>
        <taxon>Sar</taxon>
        <taxon>Alveolata</taxon>
        <taxon>Dinophyceae</taxon>
        <taxon>Gonyaulacales</taxon>
        <taxon>Pyrocystaceae</taxon>
        <taxon>Pyrodinium</taxon>
    </lineage>
</organism>
<dbReference type="PANTHER" id="PTHR11216">
    <property type="entry name" value="EH DOMAIN"/>
    <property type="match status" value="1"/>
</dbReference>
<dbReference type="EMBL" id="HBEG01052821">
    <property type="protein sequence ID" value="CAD8388454.1"/>
    <property type="molecule type" value="Transcribed_RNA"/>
</dbReference>
<accession>A0A7S0BCJ9</accession>
<dbReference type="InterPro" id="IPR027417">
    <property type="entry name" value="P-loop_NTPase"/>
</dbReference>
<dbReference type="Pfam" id="PF18150">
    <property type="entry name" value="DUF5600"/>
    <property type="match status" value="1"/>
</dbReference>
<feature type="domain" description="Dynamin-type G" evidence="2">
    <location>
        <begin position="55"/>
        <end position="304"/>
    </location>
</feature>
<protein>
    <recommendedName>
        <fullName evidence="2">Dynamin-type G domain-containing protein</fullName>
    </recommendedName>
</protein>
<dbReference type="GO" id="GO:0016197">
    <property type="term" value="P:endosomal transport"/>
    <property type="evidence" value="ECO:0007669"/>
    <property type="project" value="TreeGrafter"/>
</dbReference>
<dbReference type="GO" id="GO:0005886">
    <property type="term" value="C:plasma membrane"/>
    <property type="evidence" value="ECO:0007669"/>
    <property type="project" value="TreeGrafter"/>
</dbReference>
<dbReference type="Pfam" id="PF00350">
    <property type="entry name" value="Dynamin_N"/>
    <property type="match status" value="1"/>
</dbReference>
<dbReference type="AlphaFoldDB" id="A0A7S0BCJ9"/>
<dbReference type="InterPro" id="IPR040990">
    <property type="entry name" value="DUF5600"/>
</dbReference>
<gene>
    <name evidence="3" type="ORF">PBAH0796_LOCUS32142</name>
</gene>
<dbReference type="InterPro" id="IPR045063">
    <property type="entry name" value="Dynamin_N"/>
</dbReference>